<evidence type="ECO:0000256" key="3">
    <source>
        <dbReference type="ARBA" id="ARBA00023274"/>
    </source>
</evidence>
<name>A0A137P1T4_CONC2</name>
<accession>A0A137P1T4</accession>
<dbReference type="Proteomes" id="UP000070444">
    <property type="component" value="Unassembled WGS sequence"/>
</dbReference>
<keyword evidence="6" id="KW-1185">Reference proteome</keyword>
<dbReference type="GO" id="GO:0003735">
    <property type="term" value="F:structural constituent of ribosome"/>
    <property type="evidence" value="ECO:0007669"/>
    <property type="project" value="InterPro"/>
</dbReference>
<dbReference type="AlphaFoldDB" id="A0A137P1T4"/>
<organism evidence="5 6">
    <name type="scientific">Conidiobolus coronatus (strain ATCC 28846 / CBS 209.66 / NRRL 28638)</name>
    <name type="common">Delacroixia coronata</name>
    <dbReference type="NCBI Taxonomy" id="796925"/>
    <lineage>
        <taxon>Eukaryota</taxon>
        <taxon>Fungi</taxon>
        <taxon>Fungi incertae sedis</taxon>
        <taxon>Zoopagomycota</taxon>
        <taxon>Entomophthoromycotina</taxon>
        <taxon>Entomophthoromycetes</taxon>
        <taxon>Entomophthorales</taxon>
        <taxon>Ancylistaceae</taxon>
        <taxon>Conidiobolus</taxon>
    </lineage>
</organism>
<dbReference type="Pfam" id="PF00276">
    <property type="entry name" value="Ribosomal_L23"/>
    <property type="match status" value="1"/>
</dbReference>
<evidence type="ECO:0000313" key="5">
    <source>
        <dbReference type="EMBL" id="KXN69003.1"/>
    </source>
</evidence>
<keyword evidence="2" id="KW-0689">Ribosomal protein</keyword>
<comment type="similarity">
    <text evidence="1">Belongs to the universal ribosomal protein uL23 family.</text>
</comment>
<sequence length="139" mass="16267">MTVGKKLVYFPNIVFTMIRTQLPPNQVAFKVPIHLSKLDIQDYLTNIYKVKPVDVRTMLYQGKIKREPGTNSRYRDASYKKAIVTLDHEFVYPEPPNMEDFNAALEESQKNLMKRKVRGWRIRPDKSEVKPSIPEAKQD</sequence>
<dbReference type="OrthoDB" id="275582at2759"/>
<protein>
    <recommendedName>
        <fullName evidence="4">Large ribosomal subunit protein uL23m</fullName>
    </recommendedName>
</protein>
<dbReference type="InterPro" id="IPR013025">
    <property type="entry name" value="Ribosomal_uL23-like"/>
</dbReference>
<dbReference type="PANTHER" id="PTHR12059:SF5">
    <property type="entry name" value="LARGE RIBOSOMAL SUBUNIT PROTEIN UL23M"/>
    <property type="match status" value="1"/>
</dbReference>
<dbReference type="PANTHER" id="PTHR12059">
    <property type="entry name" value="RIBOSOMAL PROTEIN L23-RELATED"/>
    <property type="match status" value="1"/>
</dbReference>
<evidence type="ECO:0000256" key="1">
    <source>
        <dbReference type="ARBA" id="ARBA00006700"/>
    </source>
</evidence>
<dbReference type="InterPro" id="IPR012677">
    <property type="entry name" value="Nucleotide-bd_a/b_plait_sf"/>
</dbReference>
<dbReference type="Gene3D" id="3.30.70.330">
    <property type="match status" value="1"/>
</dbReference>
<dbReference type="GO" id="GO:0005762">
    <property type="term" value="C:mitochondrial large ribosomal subunit"/>
    <property type="evidence" value="ECO:0007669"/>
    <property type="project" value="TreeGrafter"/>
</dbReference>
<dbReference type="EMBL" id="KQ964552">
    <property type="protein sequence ID" value="KXN69003.1"/>
    <property type="molecule type" value="Genomic_DNA"/>
</dbReference>
<dbReference type="STRING" id="796925.A0A137P1T4"/>
<proteinExistence type="inferred from homology"/>
<evidence type="ECO:0000256" key="4">
    <source>
        <dbReference type="ARBA" id="ARBA00039977"/>
    </source>
</evidence>
<dbReference type="SUPFAM" id="SSF54189">
    <property type="entry name" value="Ribosomal proteins S24e, L23 and L15e"/>
    <property type="match status" value="1"/>
</dbReference>
<keyword evidence="3" id="KW-0687">Ribonucleoprotein</keyword>
<evidence type="ECO:0000313" key="6">
    <source>
        <dbReference type="Proteomes" id="UP000070444"/>
    </source>
</evidence>
<dbReference type="OMA" id="TPFRQGL"/>
<reference evidence="5 6" key="1">
    <citation type="journal article" date="2015" name="Genome Biol. Evol.">
        <title>Phylogenomic analyses indicate that early fungi evolved digesting cell walls of algal ancestors of land plants.</title>
        <authorList>
            <person name="Chang Y."/>
            <person name="Wang S."/>
            <person name="Sekimoto S."/>
            <person name="Aerts A.L."/>
            <person name="Choi C."/>
            <person name="Clum A."/>
            <person name="LaButti K.M."/>
            <person name="Lindquist E.A."/>
            <person name="Yee Ngan C."/>
            <person name="Ohm R.A."/>
            <person name="Salamov A.A."/>
            <person name="Grigoriev I.V."/>
            <person name="Spatafora J.W."/>
            <person name="Berbee M.L."/>
        </authorList>
    </citation>
    <scope>NUCLEOTIDE SEQUENCE [LARGE SCALE GENOMIC DNA]</scope>
    <source>
        <strain evidence="5 6">NRRL 28638</strain>
    </source>
</reference>
<evidence type="ECO:0000256" key="2">
    <source>
        <dbReference type="ARBA" id="ARBA00022980"/>
    </source>
</evidence>
<gene>
    <name evidence="5" type="ORF">CONCODRAFT_79545</name>
</gene>
<dbReference type="GO" id="GO:0032543">
    <property type="term" value="P:mitochondrial translation"/>
    <property type="evidence" value="ECO:0007669"/>
    <property type="project" value="TreeGrafter"/>
</dbReference>
<dbReference type="InterPro" id="IPR012678">
    <property type="entry name" value="Ribosomal_uL23/eL15/eS24_sf"/>
</dbReference>